<feature type="non-terminal residue" evidence="2">
    <location>
        <position position="208"/>
    </location>
</feature>
<evidence type="ECO:0000313" key="3">
    <source>
        <dbReference type="Proteomes" id="UP000070163"/>
    </source>
</evidence>
<protein>
    <submittedName>
        <fullName evidence="2">Uncharacterized protein</fullName>
    </submittedName>
</protein>
<feature type="coiled-coil region" evidence="1">
    <location>
        <begin position="56"/>
        <end position="88"/>
    </location>
</feature>
<dbReference type="AlphaFoldDB" id="A0A133U998"/>
<evidence type="ECO:0000313" key="2">
    <source>
        <dbReference type="EMBL" id="KXA90783.1"/>
    </source>
</evidence>
<dbReference type="Proteomes" id="UP000070163">
    <property type="component" value="Unassembled WGS sequence"/>
</dbReference>
<gene>
    <name evidence="2" type="ORF">AKJ57_03630</name>
</gene>
<dbReference type="InterPro" id="IPR027417">
    <property type="entry name" value="P-loop_NTPase"/>
</dbReference>
<sequence length="208" mass="23937">MPEKMNKPMQVERINQFLTNHGIDPATVDTEALVDGSLHFDENFHRIKEKLGVKTEKDLMEEIREWEEREQERRREEFRESFEESLEEVEESGKDVAQYYTHSRAYVKAVVNGGPDSLILFSRPGLGKSFQVMSVLKEKGMEKGVDYELVNGYSTPLELYHQLYENRKKVLILDDVDGIASSRKALSLLQAATWSASGDRIVNYKTTS</sequence>
<reference evidence="2 3" key="1">
    <citation type="journal article" date="2016" name="Sci. Rep.">
        <title>Metabolic traits of an uncultured archaeal lineage -MSBL1- from brine pools of the Red Sea.</title>
        <authorList>
            <person name="Mwirichia R."/>
            <person name="Alam I."/>
            <person name="Rashid M."/>
            <person name="Vinu M."/>
            <person name="Ba-Alawi W."/>
            <person name="Anthony Kamau A."/>
            <person name="Kamanda Ngugi D."/>
            <person name="Goker M."/>
            <person name="Klenk H.P."/>
            <person name="Bajic V."/>
            <person name="Stingl U."/>
        </authorList>
    </citation>
    <scope>NUCLEOTIDE SEQUENCE [LARGE SCALE GENOMIC DNA]</scope>
    <source>
        <strain evidence="2">SCGC-AAA259A05</strain>
    </source>
</reference>
<dbReference type="EMBL" id="LHXJ01000038">
    <property type="protein sequence ID" value="KXA90783.1"/>
    <property type="molecule type" value="Genomic_DNA"/>
</dbReference>
<dbReference type="SUPFAM" id="SSF52540">
    <property type="entry name" value="P-loop containing nucleoside triphosphate hydrolases"/>
    <property type="match status" value="1"/>
</dbReference>
<organism evidence="2 3">
    <name type="scientific">candidate division MSBL1 archaeon SCGC-AAA259A05</name>
    <dbReference type="NCBI Taxonomy" id="1698259"/>
    <lineage>
        <taxon>Archaea</taxon>
        <taxon>Methanobacteriati</taxon>
        <taxon>Methanobacteriota</taxon>
        <taxon>candidate division MSBL1</taxon>
    </lineage>
</organism>
<keyword evidence="1" id="KW-0175">Coiled coil</keyword>
<comment type="caution">
    <text evidence="2">The sequence shown here is derived from an EMBL/GenBank/DDBJ whole genome shotgun (WGS) entry which is preliminary data.</text>
</comment>
<name>A0A133U998_9EURY</name>
<proteinExistence type="predicted"/>
<keyword evidence="3" id="KW-1185">Reference proteome</keyword>
<evidence type="ECO:0000256" key="1">
    <source>
        <dbReference type="SAM" id="Coils"/>
    </source>
</evidence>
<accession>A0A133U998</accession>